<comment type="caution">
    <text evidence="2">The sequence shown here is derived from an EMBL/GenBank/DDBJ whole genome shotgun (WGS) entry which is preliminary data.</text>
</comment>
<keyword evidence="3" id="KW-1185">Reference proteome</keyword>
<gene>
    <name evidence="2" type="ORF">PGLA1383_LOCUS21615</name>
</gene>
<protein>
    <submittedName>
        <fullName evidence="2">Uncharacterized protein</fullName>
    </submittedName>
</protein>
<evidence type="ECO:0000256" key="1">
    <source>
        <dbReference type="SAM" id="MobiDB-lite"/>
    </source>
</evidence>
<dbReference type="Proteomes" id="UP000654075">
    <property type="component" value="Unassembled WGS sequence"/>
</dbReference>
<evidence type="ECO:0000313" key="3">
    <source>
        <dbReference type="Proteomes" id="UP000654075"/>
    </source>
</evidence>
<feature type="compositionally biased region" description="Polar residues" evidence="1">
    <location>
        <begin position="85"/>
        <end position="99"/>
    </location>
</feature>
<feature type="region of interest" description="Disordered" evidence="1">
    <location>
        <begin position="81"/>
        <end position="102"/>
    </location>
</feature>
<organism evidence="2 3">
    <name type="scientific">Polarella glacialis</name>
    <name type="common">Dinoflagellate</name>
    <dbReference type="NCBI Taxonomy" id="89957"/>
    <lineage>
        <taxon>Eukaryota</taxon>
        <taxon>Sar</taxon>
        <taxon>Alveolata</taxon>
        <taxon>Dinophyceae</taxon>
        <taxon>Suessiales</taxon>
        <taxon>Suessiaceae</taxon>
        <taxon>Polarella</taxon>
    </lineage>
</organism>
<reference evidence="2" key="1">
    <citation type="submission" date="2021-02" db="EMBL/GenBank/DDBJ databases">
        <authorList>
            <person name="Dougan E. K."/>
            <person name="Rhodes N."/>
            <person name="Thang M."/>
            <person name="Chan C."/>
        </authorList>
    </citation>
    <scope>NUCLEOTIDE SEQUENCE</scope>
</reference>
<name>A0A813EWJ0_POLGL</name>
<proteinExistence type="predicted"/>
<dbReference type="AlphaFoldDB" id="A0A813EWJ0"/>
<evidence type="ECO:0000313" key="2">
    <source>
        <dbReference type="EMBL" id="CAE8603404.1"/>
    </source>
</evidence>
<sequence>MANGSEQMQSAMASRWCSADGFARNGTPTSQVKWFSLELGPAQAPWLFKEGKGSSWASTPAEMLGAMVAIQAFDFPVKQEDLLSPGSQPERTTRPTTLSARRCPPPKCRLGCF</sequence>
<accession>A0A813EWJ0</accession>
<dbReference type="EMBL" id="CAJNNV010015350">
    <property type="protein sequence ID" value="CAE8603404.1"/>
    <property type="molecule type" value="Genomic_DNA"/>
</dbReference>